<keyword evidence="3" id="KW-1185">Reference proteome</keyword>
<organism evidence="2 3">
    <name type="scientific">Stachybotrys chartarum (strain CBS 109288 / IBT 7711)</name>
    <name type="common">Toxic black mold</name>
    <name type="synonym">Stilbospora chartarum</name>
    <dbReference type="NCBI Taxonomy" id="1280523"/>
    <lineage>
        <taxon>Eukaryota</taxon>
        <taxon>Fungi</taxon>
        <taxon>Dikarya</taxon>
        <taxon>Ascomycota</taxon>
        <taxon>Pezizomycotina</taxon>
        <taxon>Sordariomycetes</taxon>
        <taxon>Hypocreomycetidae</taxon>
        <taxon>Hypocreales</taxon>
        <taxon>Stachybotryaceae</taxon>
        <taxon>Stachybotrys</taxon>
    </lineage>
</organism>
<dbReference type="OrthoDB" id="5102470at2759"/>
<dbReference type="AlphaFoldDB" id="A0A084AQ60"/>
<reference evidence="2 3" key="1">
    <citation type="journal article" date="2014" name="BMC Genomics">
        <title>Comparative genome sequencing reveals chemotype-specific gene clusters in the toxigenic black mold Stachybotrys.</title>
        <authorList>
            <person name="Semeiks J."/>
            <person name="Borek D."/>
            <person name="Otwinowski Z."/>
            <person name="Grishin N.V."/>
        </authorList>
    </citation>
    <scope>NUCLEOTIDE SEQUENCE [LARGE SCALE GENOMIC DNA]</scope>
    <source>
        <strain evidence="3">CBS 109288 / IBT 7711</strain>
    </source>
</reference>
<sequence>MPDPPRTISDPKLGEFGMLKLCTPAPLSTPKLRVMYKLSKGGIPSFATAAKPAIKEAIGIEDFLSVEDIEGLGPGRSPGEWWLDFRNRATEDKDFWLRVQGAMADFGCIVEVVCKPGPGWLDVPPRQFNPEPIRPSRADRNSQEARSSLSKLRYEI</sequence>
<proteinExistence type="predicted"/>
<dbReference type="Proteomes" id="UP000028045">
    <property type="component" value="Unassembled WGS sequence"/>
</dbReference>
<feature type="region of interest" description="Disordered" evidence="1">
    <location>
        <begin position="127"/>
        <end position="156"/>
    </location>
</feature>
<name>A0A084AQ60_STACB</name>
<protein>
    <submittedName>
        <fullName evidence="2">Uncharacterized protein</fullName>
    </submittedName>
</protein>
<evidence type="ECO:0000313" key="3">
    <source>
        <dbReference type="Proteomes" id="UP000028045"/>
    </source>
</evidence>
<gene>
    <name evidence="2" type="ORF">S7711_05966</name>
</gene>
<evidence type="ECO:0000313" key="2">
    <source>
        <dbReference type="EMBL" id="KEY67439.1"/>
    </source>
</evidence>
<dbReference type="EMBL" id="KL648619">
    <property type="protein sequence ID" value="KEY67439.1"/>
    <property type="molecule type" value="Genomic_DNA"/>
</dbReference>
<dbReference type="HOGENOM" id="CLU_1687852_0_0_1"/>
<feature type="compositionally biased region" description="Basic and acidic residues" evidence="1">
    <location>
        <begin position="134"/>
        <end position="143"/>
    </location>
</feature>
<evidence type="ECO:0000256" key="1">
    <source>
        <dbReference type="SAM" id="MobiDB-lite"/>
    </source>
</evidence>
<accession>A0A084AQ60</accession>